<evidence type="ECO:0000256" key="9">
    <source>
        <dbReference type="SAM" id="Phobius"/>
    </source>
</evidence>
<evidence type="ECO:0000256" key="8">
    <source>
        <dbReference type="ARBA" id="ARBA00023012"/>
    </source>
</evidence>
<evidence type="ECO:0000256" key="1">
    <source>
        <dbReference type="ARBA" id="ARBA00000085"/>
    </source>
</evidence>
<comment type="catalytic activity">
    <reaction evidence="1">
        <text>ATP + protein L-histidine = ADP + protein N-phospho-L-histidine.</text>
        <dbReference type="EC" id="2.7.13.3"/>
    </reaction>
</comment>
<sequence length="572" mass="66049">MKIKLIDVFNVKKNFQRLFEIDSSDNRYDHFRRNIRIIMIILTMFPLTVMALINYHQFLRSLRHEIITPEKVLVNKTRHSIEFFLKERLSLLKSISHLYRYEELADINRLNRILYVLKKEFSGFVDLGIIDGQSGDQLCYSGPYKLQGKNYRDQSWFQEVNLNGTYISDVFMGHRKFPHIAIAVQHFERSGRSWVLRTTIDTKMFDNFIDAMQLGAKDDAFILNKHGVFQTSSRMFGDVLEKFPIHLQTSGHATYILETQNKEGDDIFIAYTHFSYPEYTLVFVKSHAVVLRTWFALKSELFWVFLIGSVLIVIVVFQLTAVMVNRIKEADQNRELAFRELEHHRKLSSIGRLAAGVAHEINNPMAIINEKAGLMEDLIGFQPDFKNKEKFLAQIMGILKSVKRCRKITHRLLGFAKRMDVQIETINLNGLIEEVLSFLEREALYKNIEIQLNLDENIPEIDSDRGQLQQVFLNVMNNAIAAIEEGGVIIISTQEKDDEFVMTSIQDNGCGMSEETCRKIFEPFFTQKQSGTGLGLPITYGIIKKLGGNIEVKSKINEGSTFYISLPLKSKN</sequence>
<name>A0A1V1PER4_9BACT</name>
<feature type="domain" description="Histidine kinase" evidence="10">
    <location>
        <begin position="356"/>
        <end position="570"/>
    </location>
</feature>
<keyword evidence="7" id="KW-0067">ATP-binding</keyword>
<keyword evidence="6 11" id="KW-0418">Kinase</keyword>
<protein>
    <recommendedName>
        <fullName evidence="2">histidine kinase</fullName>
        <ecNumber evidence="2">2.7.13.3</ecNumber>
    </recommendedName>
</protein>
<evidence type="ECO:0000256" key="5">
    <source>
        <dbReference type="ARBA" id="ARBA00022741"/>
    </source>
</evidence>
<dbReference type="InterPro" id="IPR005467">
    <property type="entry name" value="His_kinase_dom"/>
</dbReference>
<dbReference type="AlphaFoldDB" id="A0A1V1PER4"/>
<dbReference type="Pfam" id="PF00512">
    <property type="entry name" value="HisKA"/>
    <property type="match status" value="1"/>
</dbReference>
<dbReference type="Gene3D" id="1.10.287.130">
    <property type="match status" value="1"/>
</dbReference>
<dbReference type="PANTHER" id="PTHR43065">
    <property type="entry name" value="SENSOR HISTIDINE KINASE"/>
    <property type="match status" value="1"/>
</dbReference>
<keyword evidence="9" id="KW-1133">Transmembrane helix</keyword>
<dbReference type="PANTHER" id="PTHR43065:SF46">
    <property type="entry name" value="C4-DICARBOXYLATE TRANSPORT SENSOR PROTEIN DCTB"/>
    <property type="match status" value="1"/>
</dbReference>
<feature type="transmembrane region" description="Helical" evidence="9">
    <location>
        <begin position="35"/>
        <end position="55"/>
    </location>
</feature>
<evidence type="ECO:0000256" key="4">
    <source>
        <dbReference type="ARBA" id="ARBA00022679"/>
    </source>
</evidence>
<dbReference type="Gene3D" id="3.30.565.10">
    <property type="entry name" value="Histidine kinase-like ATPase, C-terminal domain"/>
    <property type="match status" value="1"/>
</dbReference>
<evidence type="ECO:0000256" key="2">
    <source>
        <dbReference type="ARBA" id="ARBA00012438"/>
    </source>
</evidence>
<reference evidence="12" key="1">
    <citation type="submission" date="2012-11" db="EMBL/GenBank/DDBJ databases">
        <authorList>
            <person name="Lucero-Rivera Y.E."/>
            <person name="Tovar-Ramirez D."/>
        </authorList>
    </citation>
    <scope>NUCLEOTIDE SEQUENCE [LARGE SCALE GENOMIC DNA]</scope>
    <source>
        <strain evidence="12">Araruama</strain>
    </source>
</reference>
<dbReference type="PROSITE" id="PS50109">
    <property type="entry name" value="HIS_KIN"/>
    <property type="match status" value="1"/>
</dbReference>
<evidence type="ECO:0000313" key="12">
    <source>
        <dbReference type="Proteomes" id="UP000189670"/>
    </source>
</evidence>
<evidence type="ECO:0000256" key="6">
    <source>
        <dbReference type="ARBA" id="ARBA00022777"/>
    </source>
</evidence>
<dbReference type="InterPro" id="IPR003661">
    <property type="entry name" value="HisK_dim/P_dom"/>
</dbReference>
<keyword evidence="4" id="KW-0808">Transferase</keyword>
<evidence type="ECO:0000256" key="3">
    <source>
        <dbReference type="ARBA" id="ARBA00022553"/>
    </source>
</evidence>
<dbReference type="InterPro" id="IPR036890">
    <property type="entry name" value="HATPase_C_sf"/>
</dbReference>
<keyword evidence="3" id="KW-0597">Phosphoprotein</keyword>
<keyword evidence="8" id="KW-0902">Two-component regulatory system</keyword>
<evidence type="ECO:0000256" key="7">
    <source>
        <dbReference type="ARBA" id="ARBA00022840"/>
    </source>
</evidence>
<dbReference type="Gene3D" id="3.30.450.20">
    <property type="entry name" value="PAS domain"/>
    <property type="match status" value="1"/>
</dbReference>
<dbReference type="SMART" id="SM00388">
    <property type="entry name" value="HisKA"/>
    <property type="match status" value="1"/>
</dbReference>
<organism evidence="11 12">
    <name type="scientific">Candidatus Magnetoglobus multicellularis str. Araruama</name>
    <dbReference type="NCBI Taxonomy" id="890399"/>
    <lineage>
        <taxon>Bacteria</taxon>
        <taxon>Pseudomonadati</taxon>
        <taxon>Thermodesulfobacteriota</taxon>
        <taxon>Desulfobacteria</taxon>
        <taxon>Desulfobacterales</taxon>
        <taxon>Desulfobacteraceae</taxon>
        <taxon>Candidatus Magnetoglobus</taxon>
    </lineage>
</organism>
<dbReference type="EMBL" id="ATBP01000064">
    <property type="protein sequence ID" value="ETR73389.1"/>
    <property type="molecule type" value="Genomic_DNA"/>
</dbReference>
<dbReference type="Pfam" id="PF02518">
    <property type="entry name" value="HATPase_c"/>
    <property type="match status" value="1"/>
</dbReference>
<accession>A0A1V1PER4</accession>
<dbReference type="EC" id="2.7.13.3" evidence="2"/>
<comment type="caution">
    <text evidence="11">The sequence shown here is derived from an EMBL/GenBank/DDBJ whole genome shotgun (WGS) entry which is preliminary data.</text>
</comment>
<keyword evidence="5" id="KW-0547">Nucleotide-binding</keyword>
<dbReference type="SMART" id="SM00387">
    <property type="entry name" value="HATPase_c"/>
    <property type="match status" value="1"/>
</dbReference>
<evidence type="ECO:0000313" key="11">
    <source>
        <dbReference type="EMBL" id="ETR73389.1"/>
    </source>
</evidence>
<dbReference type="PRINTS" id="PR00344">
    <property type="entry name" value="BCTRLSENSOR"/>
</dbReference>
<dbReference type="InterPro" id="IPR004358">
    <property type="entry name" value="Sig_transdc_His_kin-like_C"/>
</dbReference>
<dbReference type="SUPFAM" id="SSF55874">
    <property type="entry name" value="ATPase domain of HSP90 chaperone/DNA topoisomerase II/histidine kinase"/>
    <property type="match status" value="1"/>
</dbReference>
<dbReference type="GO" id="GO:0000155">
    <property type="term" value="F:phosphorelay sensor kinase activity"/>
    <property type="evidence" value="ECO:0007669"/>
    <property type="project" value="InterPro"/>
</dbReference>
<keyword evidence="9" id="KW-0812">Transmembrane</keyword>
<keyword evidence="9" id="KW-0472">Membrane</keyword>
<dbReference type="InterPro" id="IPR003594">
    <property type="entry name" value="HATPase_dom"/>
</dbReference>
<dbReference type="InterPro" id="IPR036097">
    <property type="entry name" value="HisK_dim/P_sf"/>
</dbReference>
<evidence type="ECO:0000259" key="10">
    <source>
        <dbReference type="PROSITE" id="PS50109"/>
    </source>
</evidence>
<dbReference type="GO" id="GO:0005524">
    <property type="term" value="F:ATP binding"/>
    <property type="evidence" value="ECO:0007669"/>
    <property type="project" value="UniProtKB-KW"/>
</dbReference>
<dbReference type="SUPFAM" id="SSF47384">
    <property type="entry name" value="Homodimeric domain of signal transducing histidine kinase"/>
    <property type="match status" value="1"/>
</dbReference>
<proteinExistence type="predicted"/>
<dbReference type="Proteomes" id="UP000189670">
    <property type="component" value="Unassembled WGS sequence"/>
</dbReference>
<dbReference type="CDD" id="cd00082">
    <property type="entry name" value="HisKA"/>
    <property type="match status" value="1"/>
</dbReference>
<gene>
    <name evidence="11" type="ORF">OMM_00991</name>
</gene>
<feature type="transmembrane region" description="Helical" evidence="9">
    <location>
        <begin position="301"/>
        <end position="324"/>
    </location>
</feature>